<evidence type="ECO:0000256" key="1">
    <source>
        <dbReference type="ARBA" id="ARBA00022980"/>
    </source>
</evidence>
<evidence type="ECO:0000313" key="6">
    <source>
        <dbReference type="Proteomes" id="UP000269945"/>
    </source>
</evidence>
<accession>A0A9X9LVB3</accession>
<name>A0A9X9LVB3_GULGU</name>
<dbReference type="Proteomes" id="UP000269945">
    <property type="component" value="Unassembled WGS sequence"/>
</dbReference>
<dbReference type="GO" id="GO:0003735">
    <property type="term" value="F:structural constituent of ribosome"/>
    <property type="evidence" value="ECO:0007669"/>
    <property type="project" value="InterPro"/>
</dbReference>
<dbReference type="SUPFAM" id="SSF54189">
    <property type="entry name" value="Ribosomal proteins S24e, L23 and L15e"/>
    <property type="match status" value="1"/>
</dbReference>
<dbReference type="InterPro" id="IPR053709">
    <property type="entry name" value="eRP_eS24_sf"/>
</dbReference>
<keyword evidence="2" id="KW-0687">Ribonucleoprotein</keyword>
<evidence type="ECO:0000256" key="2">
    <source>
        <dbReference type="ARBA" id="ARBA00023274"/>
    </source>
</evidence>
<dbReference type="InterPro" id="IPR012678">
    <property type="entry name" value="Ribosomal_uL23/eL15/eS24_sf"/>
</dbReference>
<dbReference type="InterPro" id="IPR001976">
    <property type="entry name" value="Ribosomal_eS24"/>
</dbReference>
<keyword evidence="1" id="KW-0689">Ribosomal protein</keyword>
<dbReference type="Pfam" id="PF01282">
    <property type="entry name" value="Ribosomal_S24e"/>
    <property type="match status" value="1"/>
</dbReference>
<dbReference type="GO" id="GO:0006412">
    <property type="term" value="P:translation"/>
    <property type="evidence" value="ECO:0007669"/>
    <property type="project" value="InterPro"/>
</dbReference>
<gene>
    <name evidence="5" type="ORF">BN2614_LOCUS1</name>
</gene>
<comment type="caution">
    <text evidence="5">The sequence shown here is derived from an EMBL/GenBank/DDBJ whole genome shotgun (WGS) entry which is preliminary data.</text>
</comment>
<dbReference type="AlphaFoldDB" id="A0A9X9LVB3"/>
<evidence type="ECO:0000313" key="5">
    <source>
        <dbReference type="EMBL" id="VCW97012.1"/>
    </source>
</evidence>
<organism evidence="5 6">
    <name type="scientific">Gulo gulo</name>
    <name type="common">Wolverine</name>
    <name type="synonym">Gluton</name>
    <dbReference type="NCBI Taxonomy" id="48420"/>
    <lineage>
        <taxon>Eukaryota</taxon>
        <taxon>Metazoa</taxon>
        <taxon>Chordata</taxon>
        <taxon>Craniata</taxon>
        <taxon>Vertebrata</taxon>
        <taxon>Euteleostomi</taxon>
        <taxon>Mammalia</taxon>
        <taxon>Eutheria</taxon>
        <taxon>Laurasiatheria</taxon>
        <taxon>Carnivora</taxon>
        <taxon>Caniformia</taxon>
        <taxon>Musteloidea</taxon>
        <taxon>Mustelidae</taxon>
        <taxon>Guloninae</taxon>
        <taxon>Gulo</taxon>
    </lineage>
</organism>
<reference evidence="5 6" key="1">
    <citation type="submission" date="2018-10" db="EMBL/GenBank/DDBJ databases">
        <authorList>
            <person name="Ekblom R."/>
            <person name="Jareborg N."/>
        </authorList>
    </citation>
    <scope>NUCLEOTIDE SEQUENCE [LARGE SCALE GENOMIC DNA]</scope>
    <source>
        <tissue evidence="5">Muscle</tissue>
    </source>
</reference>
<proteinExistence type="predicted"/>
<protein>
    <recommendedName>
        <fullName evidence="3">Small ribosomal subunit protein eS24</fullName>
    </recommendedName>
    <alternativeName>
        <fullName evidence="4">40S ribosomal protein S24</fullName>
    </alternativeName>
</protein>
<dbReference type="EMBL" id="CYRY02020281">
    <property type="protein sequence ID" value="VCW97012.1"/>
    <property type="molecule type" value="Genomic_DNA"/>
</dbReference>
<dbReference type="Gene3D" id="3.30.70.3370">
    <property type="match status" value="1"/>
</dbReference>
<keyword evidence="6" id="KW-1185">Reference proteome</keyword>
<dbReference type="GO" id="GO:0044391">
    <property type="term" value="C:ribosomal subunit"/>
    <property type="evidence" value="ECO:0007669"/>
    <property type="project" value="UniProtKB-ARBA"/>
</dbReference>
<evidence type="ECO:0000256" key="4">
    <source>
        <dbReference type="ARBA" id="ARBA00035458"/>
    </source>
</evidence>
<sequence length="35" mass="4264">MNNTVIIWTRKFMTNQLLQQKQTVIDILHRKYNSS</sequence>
<evidence type="ECO:0000256" key="3">
    <source>
        <dbReference type="ARBA" id="ARBA00035149"/>
    </source>
</evidence>